<dbReference type="Gene3D" id="6.10.280.120">
    <property type="entry name" value="Growth arrest and DNA-damage-inducible proteins-interacting protein 1"/>
    <property type="match status" value="1"/>
</dbReference>
<dbReference type="GO" id="GO:0005840">
    <property type="term" value="C:ribosome"/>
    <property type="evidence" value="ECO:0007669"/>
    <property type="project" value="UniProtKB-KW"/>
</dbReference>
<feature type="region of interest" description="Disordered" evidence="14">
    <location>
        <begin position="129"/>
        <end position="161"/>
    </location>
</feature>
<name>A0A6F9DDU9_9ASCI</name>
<dbReference type="PANTHER" id="PTHR31761">
    <property type="entry name" value="GROWTH ARREST AND DNA DAMAGE-INDUCIBLE PROTEINS-INTERACTING PROTEIN 1 GADD45GIP1"/>
    <property type="match status" value="1"/>
</dbReference>
<keyword evidence="9" id="KW-0131">Cell cycle</keyword>
<dbReference type="GO" id="GO:1990904">
    <property type="term" value="C:ribonucleoprotein complex"/>
    <property type="evidence" value="ECO:0007669"/>
    <property type="project" value="UniProtKB-KW"/>
</dbReference>
<keyword evidence="8" id="KW-0687">Ribonucleoprotein</keyword>
<keyword evidence="7" id="KW-0539">Nucleus</keyword>
<dbReference type="InterPro" id="IPR018472">
    <property type="entry name" value="Ribosomal_mL64"/>
</dbReference>
<gene>
    <name evidence="15" type="primary">Gadd45gip1</name>
</gene>
<evidence type="ECO:0000256" key="6">
    <source>
        <dbReference type="ARBA" id="ARBA00023128"/>
    </source>
</evidence>
<dbReference type="GO" id="GO:0005739">
    <property type="term" value="C:mitochondrion"/>
    <property type="evidence" value="ECO:0007669"/>
    <property type="project" value="UniProtKB-SubCell"/>
</dbReference>
<evidence type="ECO:0000256" key="4">
    <source>
        <dbReference type="ARBA" id="ARBA00022980"/>
    </source>
</evidence>
<comment type="subcellular location">
    <subcellularLocation>
        <location evidence="2">Mitochondrion</location>
    </subcellularLocation>
    <subcellularLocation>
        <location evidence="1">Nucleus</location>
    </subcellularLocation>
</comment>
<keyword evidence="5" id="KW-0175">Coiled coil</keyword>
<evidence type="ECO:0000256" key="11">
    <source>
        <dbReference type="ARBA" id="ARBA00035184"/>
    </source>
</evidence>
<dbReference type="PANTHER" id="PTHR31761:SF1">
    <property type="entry name" value="LARGE RIBOSOMAL SUBUNIT PROTEIN ML64"/>
    <property type="match status" value="1"/>
</dbReference>
<evidence type="ECO:0000256" key="1">
    <source>
        <dbReference type="ARBA" id="ARBA00004123"/>
    </source>
</evidence>
<dbReference type="GO" id="GO:0005634">
    <property type="term" value="C:nucleus"/>
    <property type="evidence" value="ECO:0007669"/>
    <property type="project" value="UniProtKB-SubCell"/>
</dbReference>
<evidence type="ECO:0000256" key="14">
    <source>
        <dbReference type="SAM" id="MobiDB-lite"/>
    </source>
</evidence>
<evidence type="ECO:0000256" key="13">
    <source>
        <dbReference type="ARBA" id="ARBA00060144"/>
    </source>
</evidence>
<sequence>MNSLLGMTFRQLNSGCCIQVARFHPSRLPDVLMRRLRHERLKQTESLEDKKKAFARFGAASGVDPAELFPTDNMIQEEIKAEYEWWPTLQQMKQEIAEREQTYSAKAELRSKKIAANMAKMPEWIEKHFQQTKKKKDRDSKDAVDNAKIPKFSFVQPPSHPQVMQYMQEKEKEIKENVKANNKR</sequence>
<dbReference type="AlphaFoldDB" id="A0A6F9DDU9"/>
<evidence type="ECO:0000256" key="5">
    <source>
        <dbReference type="ARBA" id="ARBA00023054"/>
    </source>
</evidence>
<evidence type="ECO:0000256" key="2">
    <source>
        <dbReference type="ARBA" id="ARBA00004173"/>
    </source>
</evidence>
<protein>
    <recommendedName>
        <fullName evidence="11">Large ribosomal subunit protein mL64</fullName>
    </recommendedName>
    <alternativeName>
        <fullName evidence="10">39S ribosomal protein L59, mitochondrial</fullName>
    </alternativeName>
    <alternativeName>
        <fullName evidence="12">Growth arrest and DNA damage-inducible proteins-interacting protein 1</fullName>
    </alternativeName>
</protein>
<dbReference type="InterPro" id="IPR043035">
    <property type="entry name" value="Ribosomal_mL64_sf"/>
</dbReference>
<dbReference type="Pfam" id="PF10147">
    <property type="entry name" value="CR6_interact"/>
    <property type="match status" value="1"/>
</dbReference>
<keyword evidence="6" id="KW-0496">Mitochondrion</keyword>
<proteinExistence type="evidence at transcript level"/>
<evidence type="ECO:0000256" key="8">
    <source>
        <dbReference type="ARBA" id="ARBA00023274"/>
    </source>
</evidence>
<dbReference type="EMBL" id="LR785338">
    <property type="protein sequence ID" value="CAB3248054.1"/>
    <property type="molecule type" value="mRNA"/>
</dbReference>
<accession>A0A6F9DDU9</accession>
<reference evidence="15" key="1">
    <citation type="submission" date="2020-04" db="EMBL/GenBank/DDBJ databases">
        <authorList>
            <person name="Neveu A P."/>
        </authorList>
    </citation>
    <scope>NUCLEOTIDE SEQUENCE</scope>
    <source>
        <tissue evidence="15">Whole embryo</tissue>
    </source>
</reference>
<evidence type="ECO:0000256" key="7">
    <source>
        <dbReference type="ARBA" id="ARBA00023242"/>
    </source>
</evidence>
<comment type="function">
    <text evidence="13">Acts as a negative regulator of G1 to S cell cycle phase progression by inhibiting cyclin-dependent kinases. Inhibitory effects are additive with GADD45 proteins but also occur in the absence of GADD45 proteins. Acts as a repressor of the orphan nuclear receptor NR4A1 by inhibiting AB domain-mediated transcriptional activity. May be involved in the hormone-mediated regulation of NR4A1 transcriptional activity. May play a role in mitochondrial protein synthesis.</text>
</comment>
<evidence type="ECO:0000256" key="3">
    <source>
        <dbReference type="ARBA" id="ARBA00005421"/>
    </source>
</evidence>
<organism evidence="15">
    <name type="scientific">Phallusia mammillata</name>
    <dbReference type="NCBI Taxonomy" id="59560"/>
    <lineage>
        <taxon>Eukaryota</taxon>
        <taxon>Metazoa</taxon>
        <taxon>Chordata</taxon>
        <taxon>Tunicata</taxon>
        <taxon>Ascidiacea</taxon>
        <taxon>Phlebobranchia</taxon>
        <taxon>Ascidiidae</taxon>
        <taxon>Phallusia</taxon>
    </lineage>
</organism>
<evidence type="ECO:0000313" key="15">
    <source>
        <dbReference type="EMBL" id="CAB3248054.1"/>
    </source>
</evidence>
<keyword evidence="4" id="KW-0689">Ribosomal protein</keyword>
<evidence type="ECO:0000256" key="10">
    <source>
        <dbReference type="ARBA" id="ARBA00030700"/>
    </source>
</evidence>
<evidence type="ECO:0000256" key="12">
    <source>
        <dbReference type="ARBA" id="ARBA00035485"/>
    </source>
</evidence>
<evidence type="ECO:0000256" key="9">
    <source>
        <dbReference type="ARBA" id="ARBA00023306"/>
    </source>
</evidence>
<comment type="similarity">
    <text evidence="3">Belongs to the mitochondrion-specific ribosomal protein mL64 family.</text>
</comment>